<dbReference type="KEGG" id="lrs:PX52LOC_01659"/>
<accession>A0A5C1A8D6</accession>
<protein>
    <submittedName>
        <fullName evidence="1">Uncharacterized protein</fullName>
    </submittedName>
</protein>
<evidence type="ECO:0000313" key="1">
    <source>
        <dbReference type="EMBL" id="QEL14765.1"/>
    </source>
</evidence>
<sequence>MPALSASAEHRAKLDLLLLGCFTVQKIYGRDPGSIEAVNHIFHSTLAKHPADRVIRAFDLWLERSQEFPTPADIIGIIKRKGRPPLSKETYIAISRKDAELRDASDWQFLREYEAEQRQEVSGFDDDAKAAVTLQENITLRQQVKTLTAETVRLAELLHQTRVAKGSQPVEPSHAQKVAATVAAMRAGGASEDDIAAFEVSQGVAA</sequence>
<dbReference type="AlphaFoldDB" id="A0A5C1A8D6"/>
<evidence type="ECO:0000313" key="2">
    <source>
        <dbReference type="Proteomes" id="UP000324974"/>
    </source>
</evidence>
<dbReference type="OrthoDB" id="295629at2"/>
<name>A0A5C1A8D6_9BACT</name>
<gene>
    <name evidence="1" type="ORF">PX52LOC_01659</name>
</gene>
<keyword evidence="2" id="KW-1185">Reference proteome</keyword>
<reference evidence="2" key="1">
    <citation type="submission" date="2019-08" db="EMBL/GenBank/DDBJ databases">
        <title>Limnoglobus roseus gen. nov., sp. nov., a novel freshwater planctomycete with a giant genome from the family Gemmataceae.</title>
        <authorList>
            <person name="Kulichevskaya I.S."/>
            <person name="Naumoff D.G."/>
            <person name="Miroshnikov K."/>
            <person name="Ivanova A."/>
            <person name="Philippov D.A."/>
            <person name="Hakobyan A."/>
            <person name="Rijpstra I.C."/>
            <person name="Sinninghe Damste J.S."/>
            <person name="Liesack W."/>
            <person name="Dedysh S.N."/>
        </authorList>
    </citation>
    <scope>NUCLEOTIDE SEQUENCE [LARGE SCALE GENOMIC DNA]</scope>
    <source>
        <strain evidence="2">PX52</strain>
    </source>
</reference>
<dbReference type="EMBL" id="CP042425">
    <property type="protein sequence ID" value="QEL14765.1"/>
    <property type="molecule type" value="Genomic_DNA"/>
</dbReference>
<organism evidence="1 2">
    <name type="scientific">Limnoglobus roseus</name>
    <dbReference type="NCBI Taxonomy" id="2598579"/>
    <lineage>
        <taxon>Bacteria</taxon>
        <taxon>Pseudomonadati</taxon>
        <taxon>Planctomycetota</taxon>
        <taxon>Planctomycetia</taxon>
        <taxon>Gemmatales</taxon>
        <taxon>Gemmataceae</taxon>
        <taxon>Limnoglobus</taxon>
    </lineage>
</organism>
<dbReference type="Proteomes" id="UP000324974">
    <property type="component" value="Chromosome"/>
</dbReference>
<dbReference type="RefSeq" id="WP_149109632.1">
    <property type="nucleotide sequence ID" value="NZ_CP042425.1"/>
</dbReference>
<proteinExistence type="predicted"/>